<dbReference type="NCBIfam" id="TIGR01498">
    <property type="entry name" value="folK"/>
    <property type="match status" value="1"/>
</dbReference>
<evidence type="ECO:0000256" key="13">
    <source>
        <dbReference type="SAM" id="Phobius"/>
    </source>
</evidence>
<sequence length="194" mass="20808">MGSNLPPPSVRKDATGGDPADNIVRAVAALAALPGVVVGAVSSVYRTEPQGYRDQPWFANQVARLECAQDMTPEGLLDHLLGVEQVLGRCRAYALDAGQGGDGHAQVREGADSVAPDIAARFAPRTIDIDLLLFGNAVRDTPRLTLPHPRMRERAFVLVPLYEIAPELAFPDGQSLIHALKSLTFTLHDGRIAQ</sequence>
<dbReference type="Proteomes" id="UP001194469">
    <property type="component" value="Unassembled WGS sequence"/>
</dbReference>
<evidence type="ECO:0000256" key="8">
    <source>
        <dbReference type="ARBA" id="ARBA00022840"/>
    </source>
</evidence>
<feature type="transmembrane region" description="Helical" evidence="13">
    <location>
        <begin position="23"/>
        <end position="45"/>
    </location>
</feature>
<dbReference type="Pfam" id="PF01288">
    <property type="entry name" value="HPPK"/>
    <property type="match status" value="2"/>
</dbReference>
<evidence type="ECO:0000313" key="15">
    <source>
        <dbReference type="EMBL" id="MBG3878699.1"/>
    </source>
</evidence>
<keyword evidence="13" id="KW-1133">Transmembrane helix</keyword>
<evidence type="ECO:0000256" key="1">
    <source>
        <dbReference type="ARBA" id="ARBA00005051"/>
    </source>
</evidence>
<keyword evidence="16" id="KW-1185">Reference proteome</keyword>
<keyword evidence="5 15" id="KW-0808">Transferase</keyword>
<comment type="pathway">
    <text evidence="1">Cofactor biosynthesis; tetrahydrofolate biosynthesis; 2-amino-4-hydroxy-6-hydroxymethyl-7,8-dihydropteridine diphosphate from 7,8-dihydroneopterin triphosphate: step 4/4.</text>
</comment>
<evidence type="ECO:0000259" key="14">
    <source>
        <dbReference type="PROSITE" id="PS00794"/>
    </source>
</evidence>
<evidence type="ECO:0000256" key="4">
    <source>
        <dbReference type="ARBA" id="ARBA00016218"/>
    </source>
</evidence>
<evidence type="ECO:0000256" key="5">
    <source>
        <dbReference type="ARBA" id="ARBA00022679"/>
    </source>
</evidence>
<dbReference type="InterPro" id="IPR035907">
    <property type="entry name" value="Hppk_sf"/>
</dbReference>
<dbReference type="Gene3D" id="3.30.70.560">
    <property type="entry name" value="7,8-Dihydro-6-hydroxymethylpterin-pyrophosphokinase HPPK"/>
    <property type="match status" value="1"/>
</dbReference>
<feature type="domain" description="7,8-dihydro-6-hydroxymethylpterin-pyrophosphokinase" evidence="14">
    <location>
        <begin position="121"/>
        <end position="132"/>
    </location>
</feature>
<evidence type="ECO:0000256" key="12">
    <source>
        <dbReference type="ARBA" id="ARBA00033413"/>
    </source>
</evidence>
<dbReference type="PROSITE" id="PS00794">
    <property type="entry name" value="HPPK"/>
    <property type="match status" value="1"/>
</dbReference>
<accession>A0ABS0J8L8</accession>
<keyword evidence="7" id="KW-0418">Kinase</keyword>
<evidence type="ECO:0000256" key="3">
    <source>
        <dbReference type="ARBA" id="ARBA00013253"/>
    </source>
</evidence>
<evidence type="ECO:0000256" key="9">
    <source>
        <dbReference type="ARBA" id="ARBA00022909"/>
    </source>
</evidence>
<reference evidence="15 16" key="1">
    <citation type="submission" date="2019-08" db="EMBL/GenBank/DDBJ databases">
        <authorList>
            <person name="Luo N."/>
        </authorList>
    </citation>
    <scope>NUCLEOTIDE SEQUENCE [LARGE SCALE GENOMIC DNA]</scope>
    <source>
        <strain evidence="15 16">NCIMB 9442</strain>
    </source>
</reference>
<keyword evidence="8" id="KW-0067">ATP-binding</keyword>
<name>A0ABS0J8L8_9BACT</name>
<dbReference type="GO" id="GO:0003848">
    <property type="term" value="F:2-amino-4-hydroxy-6-hydroxymethyldihydropteridine diphosphokinase activity"/>
    <property type="evidence" value="ECO:0007669"/>
    <property type="project" value="UniProtKB-EC"/>
</dbReference>
<evidence type="ECO:0000256" key="2">
    <source>
        <dbReference type="ARBA" id="ARBA00005810"/>
    </source>
</evidence>
<comment type="similarity">
    <text evidence="2">Belongs to the HPPK family.</text>
</comment>
<dbReference type="PANTHER" id="PTHR43071">
    <property type="entry name" value="2-AMINO-4-HYDROXY-6-HYDROXYMETHYLDIHYDROPTERIDINE PYROPHOSPHOKINASE"/>
    <property type="match status" value="1"/>
</dbReference>
<proteinExistence type="inferred from homology"/>
<dbReference type="EMBL" id="VRYY01000687">
    <property type="protein sequence ID" value="MBG3878699.1"/>
    <property type="molecule type" value="Genomic_DNA"/>
</dbReference>
<dbReference type="RefSeq" id="WP_196610557.1">
    <property type="nucleotide sequence ID" value="NZ_VRYY01000687.1"/>
</dbReference>
<keyword evidence="6" id="KW-0547">Nucleotide-binding</keyword>
<keyword evidence="13" id="KW-0812">Transmembrane</keyword>
<keyword evidence="9" id="KW-0289">Folate biosynthesis</keyword>
<keyword evidence="13" id="KW-0472">Membrane</keyword>
<evidence type="ECO:0000256" key="11">
    <source>
        <dbReference type="ARBA" id="ARBA00029766"/>
    </source>
</evidence>
<protein>
    <recommendedName>
        <fullName evidence="4">2-amino-4-hydroxy-6-hydroxymethyldihydropteridine pyrophosphokinase</fullName>
        <ecNumber evidence="3">2.7.6.3</ecNumber>
    </recommendedName>
    <alternativeName>
        <fullName evidence="11">6-hydroxymethyl-7,8-dihydropterin pyrophosphokinase</fullName>
    </alternativeName>
    <alternativeName>
        <fullName evidence="12">7,8-dihydro-6-hydroxymethylpterin-pyrophosphokinase</fullName>
    </alternativeName>
</protein>
<gene>
    <name evidence="15" type="primary">folK</name>
    <name evidence="15" type="ORF">FVW20_17235</name>
</gene>
<dbReference type="PANTHER" id="PTHR43071:SF1">
    <property type="entry name" value="2-AMINO-4-HYDROXY-6-HYDROXYMETHYLDIHYDROPTERIDINE PYROPHOSPHOKINASE"/>
    <property type="match status" value="1"/>
</dbReference>
<evidence type="ECO:0000256" key="10">
    <source>
        <dbReference type="ARBA" id="ARBA00029409"/>
    </source>
</evidence>
<comment type="caution">
    <text evidence="15">The sequence shown here is derived from an EMBL/GenBank/DDBJ whole genome shotgun (WGS) entry which is preliminary data.</text>
</comment>
<dbReference type="EC" id="2.7.6.3" evidence="3"/>
<organism evidence="15 16">
    <name type="scientific">Nitratidesulfovibrio oxamicus</name>
    <dbReference type="NCBI Taxonomy" id="32016"/>
    <lineage>
        <taxon>Bacteria</taxon>
        <taxon>Pseudomonadati</taxon>
        <taxon>Thermodesulfobacteriota</taxon>
        <taxon>Desulfovibrionia</taxon>
        <taxon>Desulfovibrionales</taxon>
        <taxon>Desulfovibrionaceae</taxon>
        <taxon>Nitratidesulfovibrio</taxon>
    </lineage>
</organism>
<dbReference type="InterPro" id="IPR000550">
    <property type="entry name" value="Hppk"/>
</dbReference>
<comment type="function">
    <text evidence="10">Catalyzes the transfer of pyrophosphate from adenosine triphosphate (ATP) to 6-hydroxymethyl-7,8-dihydropterin, an enzymatic step in folate biosynthesis pathway.</text>
</comment>
<evidence type="ECO:0000256" key="6">
    <source>
        <dbReference type="ARBA" id="ARBA00022741"/>
    </source>
</evidence>
<evidence type="ECO:0000313" key="16">
    <source>
        <dbReference type="Proteomes" id="UP001194469"/>
    </source>
</evidence>
<dbReference type="CDD" id="cd00483">
    <property type="entry name" value="HPPK"/>
    <property type="match status" value="1"/>
</dbReference>
<evidence type="ECO:0000256" key="7">
    <source>
        <dbReference type="ARBA" id="ARBA00022777"/>
    </source>
</evidence>
<dbReference type="SUPFAM" id="SSF55083">
    <property type="entry name" value="6-hydroxymethyl-7,8-dihydropterin pyrophosphokinase, HPPK"/>
    <property type="match status" value="2"/>
</dbReference>